<reference evidence="1" key="1">
    <citation type="submission" date="2020-04" db="EMBL/GenBank/DDBJ databases">
        <authorList>
            <person name="Chiriac C."/>
            <person name="Salcher M."/>
            <person name="Ghai R."/>
            <person name="Kavagutti S V."/>
        </authorList>
    </citation>
    <scope>NUCLEOTIDE SEQUENCE</scope>
</reference>
<dbReference type="Pfam" id="PF05521">
    <property type="entry name" value="Phage_HCP"/>
    <property type="match status" value="1"/>
</dbReference>
<proteinExistence type="predicted"/>
<organism evidence="1">
    <name type="scientific">uncultured Caudovirales phage</name>
    <dbReference type="NCBI Taxonomy" id="2100421"/>
    <lineage>
        <taxon>Viruses</taxon>
        <taxon>Duplodnaviria</taxon>
        <taxon>Heunggongvirae</taxon>
        <taxon>Uroviricota</taxon>
        <taxon>Caudoviricetes</taxon>
        <taxon>Peduoviridae</taxon>
        <taxon>Maltschvirus</taxon>
        <taxon>Maltschvirus maltsch</taxon>
    </lineage>
</organism>
<name>A0A6J5N482_9CAUD</name>
<evidence type="ECO:0000313" key="1">
    <source>
        <dbReference type="EMBL" id="CAB4153578.1"/>
    </source>
</evidence>
<sequence>MISRVLTRKIQIYKTETSEDGFGGLIMEDVFVGEYWASIIQNNSWRDNTLGGNYIKDNYLFKIRANELISNNIDNFFINYKNNKYYVSEISYSDNLFRFLEITANGKGVD</sequence>
<dbReference type="InterPro" id="IPR008767">
    <property type="entry name" value="Phage_SPP1_head-tail_adaptor"/>
</dbReference>
<gene>
    <name evidence="1" type="ORF">UFOVP638_9</name>
</gene>
<dbReference type="InterPro" id="IPR038666">
    <property type="entry name" value="SSP1_head-tail_sf"/>
</dbReference>
<accession>A0A6J5N482</accession>
<dbReference type="EMBL" id="LR796595">
    <property type="protein sequence ID" value="CAB4153578.1"/>
    <property type="molecule type" value="Genomic_DNA"/>
</dbReference>
<dbReference type="Gene3D" id="2.40.10.270">
    <property type="entry name" value="Bacteriophage SPP1 head-tail adaptor protein"/>
    <property type="match status" value="1"/>
</dbReference>
<protein>
    <submittedName>
        <fullName evidence="1">Bacteriophage SPP1, head-tail adaptor</fullName>
    </submittedName>
</protein>